<gene>
    <name evidence="1" type="ORF">METZ01_LOCUS6166</name>
</gene>
<evidence type="ECO:0000313" key="1">
    <source>
        <dbReference type="EMBL" id="SUZ53312.1"/>
    </source>
</evidence>
<reference evidence="1" key="1">
    <citation type="submission" date="2018-05" db="EMBL/GenBank/DDBJ databases">
        <authorList>
            <person name="Lanie J.A."/>
            <person name="Ng W.-L."/>
            <person name="Kazmierczak K.M."/>
            <person name="Andrzejewski T.M."/>
            <person name="Davidsen T.M."/>
            <person name="Wayne K.J."/>
            <person name="Tettelin H."/>
            <person name="Glass J.I."/>
            <person name="Rusch D."/>
            <person name="Podicherti R."/>
            <person name="Tsui H.-C.T."/>
            <person name="Winkler M.E."/>
        </authorList>
    </citation>
    <scope>NUCLEOTIDE SEQUENCE</scope>
</reference>
<accession>A0A381NFG9</accession>
<proteinExistence type="predicted"/>
<sequence>MPETNDQPDMEPAIQELKDVRATLSPDEWRDARIYRHIDEYKLDYTLIATKISSGQVHYYVPDTGVFEPLKLQG</sequence>
<dbReference type="AlphaFoldDB" id="A0A381NFG9"/>
<dbReference type="EMBL" id="UINC01000325">
    <property type="protein sequence ID" value="SUZ53312.1"/>
    <property type="molecule type" value="Genomic_DNA"/>
</dbReference>
<name>A0A381NFG9_9ZZZZ</name>
<protein>
    <submittedName>
        <fullName evidence="1">Uncharacterized protein</fullName>
    </submittedName>
</protein>
<organism evidence="1">
    <name type="scientific">marine metagenome</name>
    <dbReference type="NCBI Taxonomy" id="408172"/>
    <lineage>
        <taxon>unclassified sequences</taxon>
        <taxon>metagenomes</taxon>
        <taxon>ecological metagenomes</taxon>
    </lineage>
</organism>